<dbReference type="EMBL" id="JAIBOA010000001">
    <property type="protein sequence ID" value="MBW8481127.1"/>
    <property type="molecule type" value="Genomic_DNA"/>
</dbReference>
<name>A0ABS7FL85_9ACTN</name>
<keyword evidence="2" id="KW-1185">Reference proteome</keyword>
<dbReference type="Proteomes" id="UP000774570">
    <property type="component" value="Unassembled WGS sequence"/>
</dbReference>
<reference evidence="1 2" key="1">
    <citation type="submission" date="2021-07" db="EMBL/GenBank/DDBJ databases">
        <title>Actinomadura sp. PM05-2 isolated from lichen.</title>
        <authorList>
            <person name="Somphong A."/>
            <person name="Phongsopitanun W."/>
            <person name="Tanasupawat S."/>
            <person name="Peongsungnone V."/>
        </authorList>
    </citation>
    <scope>NUCLEOTIDE SEQUENCE [LARGE SCALE GENOMIC DNA]</scope>
    <source>
        <strain evidence="1 2">PM05-2</strain>
    </source>
</reference>
<protein>
    <recommendedName>
        <fullName evidence="3">ESX-1 secretion-associated protein</fullName>
    </recommendedName>
</protein>
<accession>A0ABS7FL85</accession>
<proteinExistence type="predicted"/>
<dbReference type="RefSeq" id="WP_220162590.1">
    <property type="nucleotide sequence ID" value="NZ_JAIBOA010000001.1"/>
</dbReference>
<gene>
    <name evidence="1" type="ORF">K1Y72_02010</name>
</gene>
<comment type="caution">
    <text evidence="1">The sequence shown here is derived from an EMBL/GenBank/DDBJ whole genome shotgun (WGS) entry which is preliminary data.</text>
</comment>
<evidence type="ECO:0000313" key="1">
    <source>
        <dbReference type="EMBL" id="MBW8481127.1"/>
    </source>
</evidence>
<evidence type="ECO:0008006" key="3">
    <source>
        <dbReference type="Google" id="ProtNLM"/>
    </source>
</evidence>
<evidence type="ECO:0000313" key="2">
    <source>
        <dbReference type="Proteomes" id="UP000774570"/>
    </source>
</evidence>
<sequence length="106" mass="11066">MPISTGTGEVQFDHEALKAFGDKLVTTLGNDLSHARLALNAAPREVEAGSFTTFCAALAHAYTQGVEYADVDLVTKLRRLKEAGDGIATTAAVMAAAAEASTVKKQ</sequence>
<organism evidence="1 2">
    <name type="scientific">Actinomadura parmotrematis</name>
    <dbReference type="NCBI Taxonomy" id="2864039"/>
    <lineage>
        <taxon>Bacteria</taxon>
        <taxon>Bacillati</taxon>
        <taxon>Actinomycetota</taxon>
        <taxon>Actinomycetes</taxon>
        <taxon>Streptosporangiales</taxon>
        <taxon>Thermomonosporaceae</taxon>
        <taxon>Actinomadura</taxon>
    </lineage>
</organism>